<feature type="compositionally biased region" description="Basic and acidic residues" evidence="1">
    <location>
        <begin position="296"/>
        <end position="371"/>
    </location>
</feature>
<reference evidence="2 3" key="1">
    <citation type="submission" date="2018-04" db="EMBL/GenBank/DDBJ databases">
        <title>Genomic Encyclopedia of Archaeal and Bacterial Type Strains, Phase II (KMG-II): from individual species to whole genera.</title>
        <authorList>
            <person name="Goeker M."/>
        </authorList>
    </citation>
    <scope>NUCLEOTIDE SEQUENCE [LARGE SCALE GENOMIC DNA]</scope>
    <source>
        <strain evidence="2 3">DSM 45787</strain>
    </source>
</reference>
<dbReference type="AlphaFoldDB" id="A0A2T6BXG4"/>
<organism evidence="2 3">
    <name type="scientific">Melghirimyces profundicolus</name>
    <dbReference type="NCBI Taxonomy" id="1242148"/>
    <lineage>
        <taxon>Bacteria</taxon>
        <taxon>Bacillati</taxon>
        <taxon>Bacillota</taxon>
        <taxon>Bacilli</taxon>
        <taxon>Bacillales</taxon>
        <taxon>Thermoactinomycetaceae</taxon>
        <taxon>Melghirimyces</taxon>
    </lineage>
</organism>
<dbReference type="SUPFAM" id="SSF56112">
    <property type="entry name" value="Protein kinase-like (PK-like)"/>
    <property type="match status" value="1"/>
</dbReference>
<gene>
    <name evidence="2" type="ORF">C8P63_10825</name>
</gene>
<feature type="compositionally biased region" description="Basic and acidic residues" evidence="1">
    <location>
        <begin position="378"/>
        <end position="400"/>
    </location>
</feature>
<proteinExistence type="predicted"/>
<dbReference type="Proteomes" id="UP000244240">
    <property type="component" value="Unassembled WGS sequence"/>
</dbReference>
<feature type="compositionally biased region" description="Basic and acidic residues" evidence="1">
    <location>
        <begin position="408"/>
        <end position="435"/>
    </location>
</feature>
<protein>
    <submittedName>
        <fullName evidence="2">Uncharacterized protein</fullName>
    </submittedName>
</protein>
<name>A0A2T6BXG4_9BACL</name>
<dbReference type="InterPro" id="IPR011009">
    <property type="entry name" value="Kinase-like_dom_sf"/>
</dbReference>
<keyword evidence="3" id="KW-1185">Reference proteome</keyword>
<comment type="caution">
    <text evidence="2">The sequence shown here is derived from an EMBL/GenBank/DDBJ whole genome shotgun (WGS) entry which is preliminary data.</text>
</comment>
<sequence length="461" mass="54222">MSETDCTIERGCGILKMAFSMIFALIQPLKSWSGGRILSFFNVGEIYRDTYQIEHVEPFFQGELAVAAAGGKRFYLQYTRLQRPAPPRAIQQYLSLKHRSIVPYLQVYSEERSLVMIRPYVPFEDRLHERMARGGLEEERILSWVRSLFPVENILKEKPLRMYTLLHPANIAITASGELQVLYCGVEGRTLPNPEMDWGNLLYMLFSGNLVDEPIKKLPADADFPKPLAKLIQKSFNRPAGYVASRMDAYLKKRESKGLLDQLFKRPQPSGKEEETESREVGKEPGTPPSQVLQQRLEEARRMKEEQARQAREEAERQEREQRVEEEAERKAEEKDHLEAERRAPEERERLERERLEQEEAERKTEEKALPEEEQAKEEDRKAEETRRKAEQEAHLERARQILLQAGRLEKERREREAARRKAEEAKRLERERLSRAKLEREQHDRIAAQMEEYVQHVFNR</sequence>
<accession>A0A2T6BXG4</accession>
<dbReference type="EMBL" id="QBKR01000008">
    <property type="protein sequence ID" value="PTX60716.1"/>
    <property type="molecule type" value="Genomic_DNA"/>
</dbReference>
<evidence type="ECO:0000256" key="1">
    <source>
        <dbReference type="SAM" id="MobiDB-lite"/>
    </source>
</evidence>
<evidence type="ECO:0000313" key="2">
    <source>
        <dbReference type="EMBL" id="PTX60716.1"/>
    </source>
</evidence>
<evidence type="ECO:0000313" key="3">
    <source>
        <dbReference type="Proteomes" id="UP000244240"/>
    </source>
</evidence>
<feature type="region of interest" description="Disordered" evidence="1">
    <location>
        <begin position="260"/>
        <end position="435"/>
    </location>
</feature>